<evidence type="ECO:0000256" key="7">
    <source>
        <dbReference type="ARBA" id="ARBA00047428"/>
    </source>
</evidence>
<dbReference type="NCBIfam" id="TIGR02199">
    <property type="entry name" value="rfaE_dom_II"/>
    <property type="match status" value="1"/>
</dbReference>
<dbReference type="InterPro" id="IPR050385">
    <property type="entry name" value="Archaeal_FAD_synthase"/>
</dbReference>
<keyword evidence="5" id="KW-0067">ATP-binding</keyword>
<dbReference type="NCBIfam" id="TIGR00125">
    <property type="entry name" value="cyt_tran_rel"/>
    <property type="match status" value="1"/>
</dbReference>
<dbReference type="GO" id="GO:0005524">
    <property type="term" value="F:ATP binding"/>
    <property type="evidence" value="ECO:0007669"/>
    <property type="project" value="UniProtKB-KW"/>
</dbReference>
<evidence type="ECO:0000256" key="3">
    <source>
        <dbReference type="ARBA" id="ARBA00022695"/>
    </source>
</evidence>
<dbReference type="GO" id="GO:0005975">
    <property type="term" value="P:carbohydrate metabolic process"/>
    <property type="evidence" value="ECO:0007669"/>
    <property type="project" value="InterPro"/>
</dbReference>
<keyword evidence="4" id="KW-0547">Nucleotide-binding</keyword>
<dbReference type="EC" id="2.7.7.70" evidence="1"/>
<feature type="domain" description="Cytidyltransferase-like" evidence="8">
    <location>
        <begin position="34"/>
        <end position="128"/>
    </location>
</feature>
<keyword evidence="6" id="KW-0119">Carbohydrate metabolism</keyword>
<evidence type="ECO:0000256" key="5">
    <source>
        <dbReference type="ARBA" id="ARBA00022840"/>
    </source>
</evidence>
<evidence type="ECO:0000313" key="10">
    <source>
        <dbReference type="Proteomes" id="UP000199197"/>
    </source>
</evidence>
<keyword evidence="3" id="KW-0548">Nucleotidyltransferase</keyword>
<keyword evidence="2" id="KW-0808">Transferase</keyword>
<evidence type="ECO:0000256" key="1">
    <source>
        <dbReference type="ARBA" id="ARBA00012519"/>
    </source>
</evidence>
<evidence type="ECO:0000259" key="8">
    <source>
        <dbReference type="Pfam" id="PF01467"/>
    </source>
</evidence>
<dbReference type="Proteomes" id="UP000199197">
    <property type="component" value="Unassembled WGS sequence"/>
</dbReference>
<dbReference type="SUPFAM" id="SSF52374">
    <property type="entry name" value="Nucleotidylyl transferase"/>
    <property type="match status" value="1"/>
</dbReference>
<evidence type="ECO:0000313" key="9">
    <source>
        <dbReference type="EMBL" id="CUS96107.1"/>
    </source>
</evidence>
<comment type="catalytic activity">
    <reaction evidence="7">
        <text>D-glycero-beta-D-manno-heptose 1-phosphate + ATP + H(+) = ADP-D-glycero-beta-D-manno-heptose + diphosphate</text>
        <dbReference type="Rhea" id="RHEA:27465"/>
        <dbReference type="ChEBI" id="CHEBI:15378"/>
        <dbReference type="ChEBI" id="CHEBI:30616"/>
        <dbReference type="ChEBI" id="CHEBI:33019"/>
        <dbReference type="ChEBI" id="CHEBI:59967"/>
        <dbReference type="ChEBI" id="CHEBI:61593"/>
        <dbReference type="EC" id="2.7.7.70"/>
    </reaction>
</comment>
<reference evidence="10" key="1">
    <citation type="submission" date="2015-11" db="EMBL/GenBank/DDBJ databases">
        <authorList>
            <person name="Varghese N."/>
        </authorList>
    </citation>
    <scope>NUCLEOTIDE SEQUENCE [LARGE SCALE GENOMIC DNA]</scope>
    <source>
        <strain evidence="10">JGI-23</strain>
    </source>
</reference>
<dbReference type="Gene3D" id="3.40.50.620">
    <property type="entry name" value="HUPs"/>
    <property type="match status" value="1"/>
</dbReference>
<sequence length="168" mass="18860">MIQKVNGSMGRIVNLDEIIEIRNKLKNEGKKIVFTNGCFDILHRGHVEYLIRAKELGDVLIVGLNSDSSVRKIKGEGRPIVPQEDRAFILSNLAFVDYVVIFDEPTPYELISKIVPDVLVKGSDWSVENVVGRDVVEANGGKVVLIELTPNRSTTNIIKTIIERFCKR</sequence>
<proteinExistence type="predicted"/>
<dbReference type="InterPro" id="IPR011914">
    <property type="entry name" value="RfaE_dom_II"/>
</dbReference>
<dbReference type="InterPro" id="IPR004821">
    <property type="entry name" value="Cyt_trans-like"/>
</dbReference>
<dbReference type="InterPro" id="IPR014729">
    <property type="entry name" value="Rossmann-like_a/b/a_fold"/>
</dbReference>
<protein>
    <recommendedName>
        <fullName evidence="1">D-glycero-beta-D-manno-heptose 1-phosphate adenylyltransferase</fullName>
        <ecNumber evidence="1">2.7.7.70</ecNumber>
    </recommendedName>
</protein>
<evidence type="ECO:0000256" key="4">
    <source>
        <dbReference type="ARBA" id="ARBA00022741"/>
    </source>
</evidence>
<dbReference type="PANTHER" id="PTHR43793:SF2">
    <property type="entry name" value="BIFUNCTIONAL PROTEIN HLDE"/>
    <property type="match status" value="1"/>
</dbReference>
<accession>A0A0N7MVK6</accession>
<dbReference type="AlphaFoldDB" id="A0A0N7MVK6"/>
<dbReference type="EMBL" id="CZVW01000001">
    <property type="protein sequence ID" value="CUS96107.1"/>
    <property type="molecule type" value="Genomic_DNA"/>
</dbReference>
<dbReference type="Pfam" id="PF01467">
    <property type="entry name" value="CTP_transf_like"/>
    <property type="match status" value="1"/>
</dbReference>
<dbReference type="PANTHER" id="PTHR43793">
    <property type="entry name" value="FAD SYNTHASE"/>
    <property type="match status" value="1"/>
</dbReference>
<dbReference type="GO" id="GO:0016779">
    <property type="term" value="F:nucleotidyltransferase activity"/>
    <property type="evidence" value="ECO:0007669"/>
    <property type="project" value="UniProtKB-KW"/>
</dbReference>
<name>A0A0N7MVK6_9BACT</name>
<keyword evidence="10" id="KW-1185">Reference proteome</keyword>
<evidence type="ECO:0000256" key="2">
    <source>
        <dbReference type="ARBA" id="ARBA00022679"/>
    </source>
</evidence>
<organism evidence="9 10">
    <name type="scientific">Candidatus Chryseopegocella kryptomonas</name>
    <dbReference type="NCBI Taxonomy" id="1633643"/>
    <lineage>
        <taxon>Bacteria</taxon>
        <taxon>Pseudomonadati</taxon>
        <taxon>Candidatus Kryptoniota</taxon>
        <taxon>Candidatus Chryseopegocella</taxon>
    </lineage>
</organism>
<dbReference type="GO" id="GO:0016773">
    <property type="term" value="F:phosphotransferase activity, alcohol group as acceptor"/>
    <property type="evidence" value="ECO:0007669"/>
    <property type="project" value="InterPro"/>
</dbReference>
<evidence type="ECO:0000256" key="6">
    <source>
        <dbReference type="ARBA" id="ARBA00023277"/>
    </source>
</evidence>
<gene>
    <name evidence="9" type="ORF">JGI23_00059</name>
</gene>